<feature type="compositionally biased region" description="Basic and acidic residues" evidence="8">
    <location>
        <begin position="309"/>
        <end position="336"/>
    </location>
</feature>
<keyword evidence="10" id="KW-1185">Reference proteome</keyword>
<dbReference type="Proteomes" id="UP000887540">
    <property type="component" value="Unplaced"/>
</dbReference>
<dbReference type="AlphaFoldDB" id="A0A914EGT9"/>
<dbReference type="SUPFAM" id="SSF50729">
    <property type="entry name" value="PH domain-like"/>
    <property type="match status" value="1"/>
</dbReference>
<evidence type="ECO:0000256" key="8">
    <source>
        <dbReference type="SAM" id="MobiDB-lite"/>
    </source>
</evidence>
<dbReference type="GO" id="GO:0005912">
    <property type="term" value="C:adherens junction"/>
    <property type="evidence" value="ECO:0007669"/>
    <property type="project" value="UniProtKB-SubCell"/>
</dbReference>
<evidence type="ECO:0000256" key="5">
    <source>
        <dbReference type="ARBA" id="ARBA00022475"/>
    </source>
</evidence>
<sequence length="564" mass="67270">MKLLNVHVSTVDAELEFAVHSSITGKQLFDQVVKTIGLREIWYFGLEYTDTHDFTTWIHMDKKLTKQDVKKDHNGVMKFRFRAKFYPEKVDEIIQDFTLRLFYLQVKELILTEVIFCPPDFSVLLASYAMQVKYGDYEEEAHKVGFITTERLLPPRVISQFKMDAEDWESRIKECWFDHKGMTRENAMVDYLKVAQDMDMYGVNYFEIRNKKGTELHLGVEALGLNIYEKHDKLTPKVGFQWSEIKNISFSGKKFVITPIDSKSNDFIFFVKRECINKKILSLCTGNHELYIRRRRPDTIDVQQMKQQTQEERKNRSLEHERLKHERSAREAAEEKQREYEENLKNMKEEMEHQQQEIKKAREIINRMEQQLNELHDAKVSLEQKERELIELNAHLQSEQRMSEEERQRLQNECRHREDQLKEMRSEIEKKNFEVVKSRNELPSVHTYHGMLRLRDMDKKSITSTSDTDELAHDFVELTVEDDAFITCNQPELDRVLHTNTDSGMKNKLDKLHQELDQKKDEANVSDLYKIHIRNRRANRDRYKTLTVISSGNTQRRVEQFEKM</sequence>
<comment type="subcellular location">
    <subcellularLocation>
        <location evidence="3">Cell junction</location>
        <location evidence="3">Adherens junction</location>
    </subcellularLocation>
    <subcellularLocation>
        <location evidence="2">Cell membrane</location>
        <topology evidence="2">Peripheral membrane protein</topology>
    </subcellularLocation>
    <subcellularLocation>
        <location evidence="1">Cell projection</location>
        <location evidence="1">Microvillus</location>
    </subcellularLocation>
    <subcellularLocation>
        <location evidence="7">Cell projection</location>
        <location evidence="7">Rhabdomere</location>
    </subcellularLocation>
</comment>
<dbReference type="Gene3D" id="6.10.360.10">
    <property type="match status" value="1"/>
</dbReference>
<dbReference type="GO" id="GO:0005886">
    <property type="term" value="C:plasma membrane"/>
    <property type="evidence" value="ECO:0007669"/>
    <property type="project" value="UniProtKB-SubCell"/>
</dbReference>
<keyword evidence="6" id="KW-0472">Membrane</keyword>
<feature type="domain" description="FERM" evidence="9">
    <location>
        <begin position="4"/>
        <end position="295"/>
    </location>
</feature>
<dbReference type="InterPro" id="IPR014352">
    <property type="entry name" value="FERM/acyl-CoA-bd_prot_sf"/>
</dbReference>
<protein>
    <recommendedName>
        <fullName evidence="4">Moesin/ezrin/radixin homolog 1</fullName>
    </recommendedName>
</protein>
<name>A0A914EGT9_9BILA</name>
<dbReference type="InterPro" id="IPR041789">
    <property type="entry name" value="ERM_FERM_C"/>
</dbReference>
<dbReference type="InterPro" id="IPR029071">
    <property type="entry name" value="Ubiquitin-like_domsf"/>
</dbReference>
<dbReference type="InterPro" id="IPR011174">
    <property type="entry name" value="ERM"/>
</dbReference>
<dbReference type="InterPro" id="IPR019748">
    <property type="entry name" value="FERM_central"/>
</dbReference>
<dbReference type="InterPro" id="IPR018980">
    <property type="entry name" value="FERM_PH-like_C"/>
</dbReference>
<evidence type="ECO:0000313" key="10">
    <source>
        <dbReference type="Proteomes" id="UP000887540"/>
    </source>
</evidence>
<dbReference type="PROSITE" id="PS00661">
    <property type="entry name" value="FERM_2"/>
    <property type="match status" value="1"/>
</dbReference>
<dbReference type="Pfam" id="PF09379">
    <property type="entry name" value="FERM_N"/>
    <property type="match status" value="1"/>
</dbReference>
<dbReference type="PANTHER" id="PTHR23281">
    <property type="entry name" value="MERLIN/MOESIN/EZRIN/RADIXIN"/>
    <property type="match status" value="1"/>
</dbReference>
<dbReference type="CDD" id="cd14473">
    <property type="entry name" value="FERM_B-lobe"/>
    <property type="match status" value="1"/>
</dbReference>
<evidence type="ECO:0000256" key="6">
    <source>
        <dbReference type="ARBA" id="ARBA00023136"/>
    </source>
</evidence>
<dbReference type="Gene3D" id="1.20.5.450">
    <property type="match status" value="1"/>
</dbReference>
<proteinExistence type="predicted"/>
<dbReference type="CDD" id="cd13194">
    <property type="entry name" value="FERM_C_ERM"/>
    <property type="match status" value="1"/>
</dbReference>
<dbReference type="InterPro" id="IPR011259">
    <property type="entry name" value="ERM_C_dom"/>
</dbReference>
<evidence type="ECO:0000256" key="3">
    <source>
        <dbReference type="ARBA" id="ARBA00004536"/>
    </source>
</evidence>
<evidence type="ECO:0000256" key="1">
    <source>
        <dbReference type="ARBA" id="ARBA00004105"/>
    </source>
</evidence>
<dbReference type="GO" id="GO:0005902">
    <property type="term" value="C:microvillus"/>
    <property type="evidence" value="ECO:0007669"/>
    <property type="project" value="UniProtKB-SubCell"/>
</dbReference>
<dbReference type="Pfam" id="PF00373">
    <property type="entry name" value="FERM_M"/>
    <property type="match status" value="1"/>
</dbReference>
<dbReference type="SUPFAM" id="SSF48678">
    <property type="entry name" value="Moesin tail domain"/>
    <property type="match status" value="1"/>
</dbReference>
<dbReference type="PRINTS" id="PR00661">
    <property type="entry name" value="ERMFAMILY"/>
</dbReference>
<feature type="region of interest" description="Disordered" evidence="8">
    <location>
        <begin position="305"/>
        <end position="336"/>
    </location>
</feature>
<dbReference type="Pfam" id="PF20492">
    <property type="entry name" value="ERM_helical"/>
    <property type="match status" value="1"/>
</dbReference>
<accession>A0A914EGT9</accession>
<dbReference type="PIRSF" id="PIRSF002305">
    <property type="entry name" value="ERM"/>
    <property type="match status" value="1"/>
</dbReference>
<dbReference type="InterPro" id="IPR008954">
    <property type="entry name" value="Moesin_tail_sf"/>
</dbReference>
<dbReference type="Gene3D" id="2.30.29.30">
    <property type="entry name" value="Pleckstrin-homology domain (PH domain)/Phosphotyrosine-binding domain (PTB)"/>
    <property type="match status" value="1"/>
</dbReference>
<reference evidence="11" key="1">
    <citation type="submission" date="2022-11" db="UniProtKB">
        <authorList>
            <consortium name="WormBaseParasite"/>
        </authorList>
    </citation>
    <scope>IDENTIFICATION</scope>
</reference>
<dbReference type="SMART" id="SM00295">
    <property type="entry name" value="B41"/>
    <property type="match status" value="1"/>
</dbReference>
<keyword evidence="5" id="KW-1003">Cell membrane</keyword>
<dbReference type="InterPro" id="IPR000299">
    <property type="entry name" value="FERM_domain"/>
</dbReference>
<dbReference type="InterPro" id="IPR035963">
    <property type="entry name" value="FERM_2"/>
</dbReference>
<evidence type="ECO:0000313" key="11">
    <source>
        <dbReference type="WBParaSite" id="ACRNAN_scaffold7768.g7729.t1"/>
    </source>
</evidence>
<evidence type="ECO:0000256" key="2">
    <source>
        <dbReference type="ARBA" id="ARBA00004202"/>
    </source>
</evidence>
<dbReference type="GO" id="GO:0003779">
    <property type="term" value="F:actin binding"/>
    <property type="evidence" value="ECO:0007669"/>
    <property type="project" value="InterPro"/>
</dbReference>
<dbReference type="PROSITE" id="PS50057">
    <property type="entry name" value="FERM_3"/>
    <property type="match status" value="1"/>
</dbReference>
<dbReference type="Gene3D" id="1.20.80.10">
    <property type="match status" value="1"/>
</dbReference>
<dbReference type="FunFam" id="3.10.20.90:FF:000013">
    <property type="entry name" value="radixin isoform X1"/>
    <property type="match status" value="1"/>
</dbReference>
<organism evidence="10 11">
    <name type="scientific">Acrobeloides nanus</name>
    <dbReference type="NCBI Taxonomy" id="290746"/>
    <lineage>
        <taxon>Eukaryota</taxon>
        <taxon>Metazoa</taxon>
        <taxon>Ecdysozoa</taxon>
        <taxon>Nematoda</taxon>
        <taxon>Chromadorea</taxon>
        <taxon>Rhabditida</taxon>
        <taxon>Tylenchina</taxon>
        <taxon>Cephalobomorpha</taxon>
        <taxon>Cephaloboidea</taxon>
        <taxon>Cephalobidae</taxon>
        <taxon>Acrobeloides</taxon>
    </lineage>
</organism>
<dbReference type="PRINTS" id="PR00935">
    <property type="entry name" value="BAND41"/>
</dbReference>
<dbReference type="InterPro" id="IPR019747">
    <property type="entry name" value="FERM_CS"/>
</dbReference>
<dbReference type="SUPFAM" id="SSF54236">
    <property type="entry name" value="Ubiquitin-like"/>
    <property type="match status" value="1"/>
</dbReference>
<dbReference type="InterPro" id="IPR046810">
    <property type="entry name" value="ERM_helical"/>
</dbReference>
<dbReference type="InterPro" id="IPR000798">
    <property type="entry name" value="Ez/rad/moesin-like"/>
</dbReference>
<dbReference type="Gene3D" id="3.10.20.90">
    <property type="entry name" value="Phosphatidylinositol 3-kinase Catalytic Subunit, Chain A, domain 1"/>
    <property type="match status" value="1"/>
</dbReference>
<dbReference type="SMART" id="SM01196">
    <property type="entry name" value="FERM_C"/>
    <property type="match status" value="1"/>
</dbReference>
<dbReference type="Pfam" id="PF09380">
    <property type="entry name" value="FERM_C"/>
    <property type="match status" value="1"/>
</dbReference>
<dbReference type="InterPro" id="IPR011993">
    <property type="entry name" value="PH-like_dom_sf"/>
</dbReference>
<evidence type="ECO:0000259" key="9">
    <source>
        <dbReference type="PROSITE" id="PS50057"/>
    </source>
</evidence>
<dbReference type="Pfam" id="PF00769">
    <property type="entry name" value="ERM_C"/>
    <property type="match status" value="1"/>
</dbReference>
<evidence type="ECO:0000256" key="7">
    <source>
        <dbReference type="ARBA" id="ARBA00043944"/>
    </source>
</evidence>
<dbReference type="InterPro" id="IPR018979">
    <property type="entry name" value="FERM_N"/>
</dbReference>
<dbReference type="SUPFAM" id="SSF47031">
    <property type="entry name" value="Second domain of FERM"/>
    <property type="match status" value="1"/>
</dbReference>
<dbReference type="InterPro" id="IPR019749">
    <property type="entry name" value="Band_41_domain"/>
</dbReference>
<dbReference type="WBParaSite" id="ACRNAN_scaffold7768.g7729.t1">
    <property type="protein sequence ID" value="ACRNAN_scaffold7768.g7729.t1"/>
    <property type="gene ID" value="ACRNAN_scaffold7768.g7729"/>
</dbReference>
<evidence type="ECO:0000256" key="4">
    <source>
        <dbReference type="ARBA" id="ARBA00022025"/>
    </source>
</evidence>